<reference evidence="1" key="1">
    <citation type="submission" date="2023-07" db="EMBL/GenBank/DDBJ databases">
        <title>draft genome sequence of fig (Ficus carica).</title>
        <authorList>
            <person name="Takahashi T."/>
            <person name="Nishimura K."/>
        </authorList>
    </citation>
    <scope>NUCLEOTIDE SEQUENCE</scope>
</reference>
<dbReference type="GO" id="GO:0004866">
    <property type="term" value="F:endopeptidase inhibitor activity"/>
    <property type="evidence" value="ECO:0007669"/>
    <property type="project" value="InterPro"/>
</dbReference>
<proteinExistence type="predicted"/>
<gene>
    <name evidence="1" type="ORF">TIFTF001_010221</name>
</gene>
<evidence type="ECO:0000313" key="1">
    <source>
        <dbReference type="EMBL" id="GMN40990.1"/>
    </source>
</evidence>
<comment type="caution">
    <text evidence="1">The sequence shown here is derived from an EMBL/GenBank/DDBJ whole genome shotgun (WGS) entry which is preliminary data.</text>
</comment>
<organism evidence="1 2">
    <name type="scientific">Ficus carica</name>
    <name type="common">Common fig</name>
    <dbReference type="NCBI Taxonomy" id="3494"/>
    <lineage>
        <taxon>Eukaryota</taxon>
        <taxon>Viridiplantae</taxon>
        <taxon>Streptophyta</taxon>
        <taxon>Embryophyta</taxon>
        <taxon>Tracheophyta</taxon>
        <taxon>Spermatophyta</taxon>
        <taxon>Magnoliopsida</taxon>
        <taxon>eudicotyledons</taxon>
        <taxon>Gunneridae</taxon>
        <taxon>Pentapetalae</taxon>
        <taxon>rosids</taxon>
        <taxon>fabids</taxon>
        <taxon>Rosales</taxon>
        <taxon>Moraceae</taxon>
        <taxon>Ficeae</taxon>
        <taxon>Ficus</taxon>
    </lineage>
</organism>
<dbReference type="InterPro" id="IPR002160">
    <property type="entry name" value="Prot_inh_Kunz-lg"/>
</dbReference>
<dbReference type="Pfam" id="PF00197">
    <property type="entry name" value="Kunitz_legume"/>
    <property type="match status" value="1"/>
</dbReference>
<name>A0AA88D1W7_FICCA</name>
<dbReference type="EMBL" id="BTGU01000012">
    <property type="protein sequence ID" value="GMN40990.1"/>
    <property type="molecule type" value="Genomic_DNA"/>
</dbReference>
<dbReference type="AlphaFoldDB" id="A0AA88D1W7"/>
<dbReference type="SMART" id="SM00452">
    <property type="entry name" value="STI"/>
    <property type="match status" value="1"/>
</dbReference>
<protein>
    <submittedName>
        <fullName evidence="1">Uncharacterized protein</fullName>
    </submittedName>
</protein>
<keyword evidence="2" id="KW-1185">Reference proteome</keyword>
<dbReference type="SUPFAM" id="SSF50386">
    <property type="entry name" value="STI-like"/>
    <property type="match status" value="1"/>
</dbReference>
<dbReference type="Proteomes" id="UP001187192">
    <property type="component" value="Unassembled WGS sequence"/>
</dbReference>
<dbReference type="Gene3D" id="2.80.10.50">
    <property type="match status" value="1"/>
</dbReference>
<accession>A0AA88D1W7</accession>
<evidence type="ECO:0000313" key="2">
    <source>
        <dbReference type="Proteomes" id="UP001187192"/>
    </source>
</evidence>
<sequence length="151" mass="16760">MSIVDQPSAVLDSKGNKIVKGEIYYLEPVLHLPCVYKAAIIPGLFREECWLQLQAEVFTYGITGLPRIGVASRRIIGDEFLSLHGVEEGRSSWFKIEKALELSDRVYKLVSSSEDVGTSTRYDGTQRLVLTHGNPLSFQFVAVSNIPSATK</sequence>
<dbReference type="InterPro" id="IPR011065">
    <property type="entry name" value="Kunitz_inhibitor_STI-like_sf"/>
</dbReference>